<name>A0A9N9PJ66_9HELO</name>
<organism evidence="2 3">
    <name type="scientific">Hymenoscyphus fraxineus</name>
    <dbReference type="NCBI Taxonomy" id="746836"/>
    <lineage>
        <taxon>Eukaryota</taxon>
        <taxon>Fungi</taxon>
        <taxon>Dikarya</taxon>
        <taxon>Ascomycota</taxon>
        <taxon>Pezizomycotina</taxon>
        <taxon>Leotiomycetes</taxon>
        <taxon>Helotiales</taxon>
        <taxon>Helotiaceae</taxon>
        <taxon>Hymenoscyphus</taxon>
    </lineage>
</organism>
<feature type="region of interest" description="Disordered" evidence="1">
    <location>
        <begin position="622"/>
        <end position="651"/>
    </location>
</feature>
<dbReference type="EMBL" id="CAJVRL010000063">
    <property type="protein sequence ID" value="CAG8955429.1"/>
    <property type="molecule type" value="Genomic_DNA"/>
</dbReference>
<feature type="region of interest" description="Disordered" evidence="1">
    <location>
        <begin position="434"/>
        <end position="510"/>
    </location>
</feature>
<feature type="region of interest" description="Disordered" evidence="1">
    <location>
        <begin position="166"/>
        <end position="193"/>
    </location>
</feature>
<evidence type="ECO:0000313" key="3">
    <source>
        <dbReference type="Proteomes" id="UP000696280"/>
    </source>
</evidence>
<accession>A0A9N9PJ66</accession>
<feature type="compositionally biased region" description="Polar residues" evidence="1">
    <location>
        <begin position="166"/>
        <end position="176"/>
    </location>
</feature>
<proteinExistence type="predicted"/>
<sequence length="669" mass="75116">MSSYQEKVLQVASQILPDWPKKPTQFYVAILPYNVTVPTCQHADFFWLKCGGRTTIANLRKAYIAQSETSVELVYEDRVKPQDDTQIRNLYHTRSDILVFWTTVNTTEVQSLDVHPNFWAIAKKMQEIWAGLASPKDLMDLKSQVMPAIVLPRVVARVEREKLIQVSSQHQQNNELGTHGKPGERQSNKSTSDGVFEKLQQHVSKIHPLAKIIMRSQPVASRSDVISTQFGCQVCGYFNTEPTGRKALSQTYKDFEKHFTSTTHRLKSLAWAKQKVNEATARNVHGILKYLRTLFKSAQLEAKLNTGPQGLVPRYTIECLKCRGFAYQFFESRPSEVESAYRQHRKTRIHQNGDMPASKVKATDAALSTCALGLQTSYINGSRSNKPAMKMESKHPSAHLHFDIGSDADSQEGSLLAVNRQSLSRGSSRIDTKRGIILSTGGLKQDRPKHTQSDVKPKNHIQTRQPFSILGDRDVNPLPKFRLLSSTTPSPPRNSALGVSEPSIASKQSPITNAPSLQVYQKHLAMLRNEFPKDNFRIQESTNPKSNERLITGHCLDCVKSMPFLGTPEVMYAALKAHLSSNIHLGKRFSKTISEMKKQALSALKVNEEALRRDVREGRLSNGDLELHSKKRKEVSELKDPAMAAESGGFPTLARAIRSKRRKIDDGKS</sequence>
<dbReference type="OrthoDB" id="3560183at2759"/>
<gene>
    <name evidence="2" type="ORF">HYFRA_00010294</name>
</gene>
<dbReference type="Proteomes" id="UP000696280">
    <property type="component" value="Unassembled WGS sequence"/>
</dbReference>
<feature type="compositionally biased region" description="Basic and acidic residues" evidence="1">
    <location>
        <begin position="444"/>
        <end position="457"/>
    </location>
</feature>
<evidence type="ECO:0000256" key="1">
    <source>
        <dbReference type="SAM" id="MobiDB-lite"/>
    </source>
</evidence>
<keyword evidence="3" id="KW-1185">Reference proteome</keyword>
<evidence type="ECO:0000313" key="2">
    <source>
        <dbReference type="EMBL" id="CAG8955429.1"/>
    </source>
</evidence>
<feature type="region of interest" description="Disordered" evidence="1">
    <location>
        <begin position="383"/>
        <end position="406"/>
    </location>
</feature>
<reference evidence="2" key="1">
    <citation type="submission" date="2021-07" db="EMBL/GenBank/DDBJ databases">
        <authorList>
            <person name="Durling M."/>
        </authorList>
    </citation>
    <scope>NUCLEOTIDE SEQUENCE</scope>
</reference>
<protein>
    <submittedName>
        <fullName evidence="2">Uncharacterized protein</fullName>
    </submittedName>
</protein>
<comment type="caution">
    <text evidence="2">The sequence shown here is derived from an EMBL/GenBank/DDBJ whole genome shotgun (WGS) entry which is preliminary data.</text>
</comment>
<dbReference type="AlphaFoldDB" id="A0A9N9PJ66"/>
<feature type="compositionally biased region" description="Basic and acidic residues" evidence="1">
    <location>
        <begin position="389"/>
        <end position="404"/>
    </location>
</feature>